<dbReference type="GO" id="GO:0015996">
    <property type="term" value="P:chlorophyll catabolic process"/>
    <property type="evidence" value="ECO:0007669"/>
    <property type="project" value="TreeGrafter"/>
</dbReference>
<organism evidence="2 3">
    <name type="scientific">Protea cynaroides</name>
    <dbReference type="NCBI Taxonomy" id="273540"/>
    <lineage>
        <taxon>Eukaryota</taxon>
        <taxon>Viridiplantae</taxon>
        <taxon>Streptophyta</taxon>
        <taxon>Embryophyta</taxon>
        <taxon>Tracheophyta</taxon>
        <taxon>Spermatophyta</taxon>
        <taxon>Magnoliopsida</taxon>
        <taxon>Proteales</taxon>
        <taxon>Proteaceae</taxon>
        <taxon>Protea</taxon>
    </lineage>
</organism>
<sequence length="329" mass="36724">MVSVVVHRFRFVPQQLSTFTSRSPSPVTTSPPRLRFSVSSSSSPSPLDAQIEKRPRFMEFPHLSVVHRNLMEEIFSAIEGKLGSQLLPHTLPPDVQFFQNQSGTSQGSLYIRTGNEFSSVDVLLGSWLHCELPSGALDIASLSAYLNLSTVAPHFVLEFIKSSPTSLVLLLDLLPRKDLVLHQDYLETFYSNTQLERWRQELGKLPEVQPYFLSSLRLRPLFSPTANLIRIDCSCKEEGEAVGQSRMDEIIHDHIGPIAKEVLGIWLDHCACRVGGREVGESEQALLGKRDHVIKDTAVKVDLISNLPRLFGPDVASRVISAIQGIFDK</sequence>
<dbReference type="Gene3D" id="3.40.1500.20">
    <property type="match status" value="1"/>
</dbReference>
<feature type="compositionally biased region" description="Low complexity" evidence="1">
    <location>
        <begin position="19"/>
        <end position="47"/>
    </location>
</feature>
<keyword evidence="3" id="KW-1185">Reference proteome</keyword>
<reference evidence="2" key="1">
    <citation type="journal article" date="2023" name="Plant J.">
        <title>The genome of the king protea, Protea cynaroides.</title>
        <authorList>
            <person name="Chang J."/>
            <person name="Duong T.A."/>
            <person name="Schoeman C."/>
            <person name="Ma X."/>
            <person name="Roodt D."/>
            <person name="Barker N."/>
            <person name="Li Z."/>
            <person name="Van de Peer Y."/>
            <person name="Mizrachi E."/>
        </authorList>
    </citation>
    <scope>NUCLEOTIDE SEQUENCE</scope>
    <source>
        <tissue evidence="2">Young leaves</tissue>
    </source>
</reference>
<dbReference type="AlphaFoldDB" id="A0A9Q0GWQ9"/>
<evidence type="ECO:0000313" key="3">
    <source>
        <dbReference type="Proteomes" id="UP001141806"/>
    </source>
</evidence>
<proteinExistence type="predicted"/>
<dbReference type="InterPro" id="IPR009439">
    <property type="entry name" value="RCC_reductase"/>
</dbReference>
<dbReference type="PANTHER" id="PTHR34685:SF2">
    <property type="entry name" value="RED CHLOROPHYLL CATABOLITE REDUCTASE, CHLOROPLASTIC"/>
    <property type="match status" value="1"/>
</dbReference>
<dbReference type="Proteomes" id="UP001141806">
    <property type="component" value="Unassembled WGS sequence"/>
</dbReference>
<evidence type="ECO:0000256" key="1">
    <source>
        <dbReference type="SAM" id="MobiDB-lite"/>
    </source>
</evidence>
<dbReference type="EMBL" id="JAMYWD010000012">
    <property type="protein sequence ID" value="KAJ4953064.1"/>
    <property type="molecule type" value="Genomic_DNA"/>
</dbReference>
<name>A0A9Q0GWQ9_9MAGN</name>
<gene>
    <name evidence="2" type="ORF">NE237_029896</name>
</gene>
<comment type="caution">
    <text evidence="2">The sequence shown here is derived from an EMBL/GenBank/DDBJ whole genome shotgun (WGS) entry which is preliminary data.</text>
</comment>
<protein>
    <recommendedName>
        <fullName evidence="4">Red chlorophyll catabolite reductase</fullName>
    </recommendedName>
</protein>
<dbReference type="GO" id="GO:0009507">
    <property type="term" value="C:chloroplast"/>
    <property type="evidence" value="ECO:0007669"/>
    <property type="project" value="TreeGrafter"/>
</dbReference>
<evidence type="ECO:0000313" key="2">
    <source>
        <dbReference type="EMBL" id="KAJ4953064.1"/>
    </source>
</evidence>
<dbReference type="GO" id="GO:0051743">
    <property type="term" value="F:red chlorophyll catabolite reductase activity"/>
    <property type="evidence" value="ECO:0007669"/>
    <property type="project" value="InterPro"/>
</dbReference>
<evidence type="ECO:0008006" key="4">
    <source>
        <dbReference type="Google" id="ProtNLM"/>
    </source>
</evidence>
<dbReference type="Pfam" id="PF06405">
    <property type="entry name" value="RCC_reductase"/>
    <property type="match status" value="1"/>
</dbReference>
<feature type="region of interest" description="Disordered" evidence="1">
    <location>
        <begin position="19"/>
        <end position="48"/>
    </location>
</feature>
<dbReference type="PANTHER" id="PTHR34685">
    <property type="entry name" value="RED CHLOROPHYLL CATABOLITE REDUCTASE, CHLOROPLASTIC"/>
    <property type="match status" value="1"/>
</dbReference>
<dbReference type="OrthoDB" id="26525at2759"/>
<accession>A0A9Q0GWQ9</accession>